<keyword evidence="2" id="KW-1185">Reference proteome</keyword>
<dbReference type="EMBL" id="QJJU01000005">
    <property type="protein sequence ID" value="PXX09893.1"/>
    <property type="molecule type" value="Genomic_DNA"/>
</dbReference>
<comment type="caution">
    <text evidence="1">The sequence shown here is derived from an EMBL/GenBank/DDBJ whole genome shotgun (WGS) entry which is preliminary data.</text>
</comment>
<name>A0A318HNN2_9MYCO</name>
<reference evidence="1 2" key="2">
    <citation type="submission" date="2018-06" db="EMBL/GenBank/DDBJ databases">
        <title>Sequencing of bacterial isolates from soil warming experiment in Harvard Forest, Massachusetts, USA.</title>
        <authorList>
            <person name="Deangelis K.PhD."/>
        </authorList>
    </citation>
    <scope>NUCLEOTIDE SEQUENCE [LARGE SCALE GENOMIC DNA]</scope>
    <source>
        <strain evidence="1 2">GAS496</strain>
    </source>
</reference>
<evidence type="ECO:0000313" key="2">
    <source>
        <dbReference type="Proteomes" id="UP000247781"/>
    </source>
</evidence>
<dbReference type="Proteomes" id="UP000247781">
    <property type="component" value="Unassembled WGS sequence"/>
</dbReference>
<sequence length="223" mass="24402">MGKRCTVSHMVAPYLADEMNELMYPAVNLAMSTLRLIDHDIADDIPPVFDVLSTPASEEMTAEVDGATEWLAVAADEILLAALGRTIARTIGEGVVAVDVTGEARWLLHAIPLTCATAQQVSPTEMLGDVHRMFVAGPPQGTLLQSETFVNYVGTVPDGTQPTYETPPGLGYALELRVYRTDGLLHLDWWFDANRFDRYTVEELSEQFPLALYEMTSDAAAPV</sequence>
<organism evidence="1 2">
    <name type="scientific">Mycolicibacterium moriokaense</name>
    <dbReference type="NCBI Taxonomy" id="39691"/>
    <lineage>
        <taxon>Bacteria</taxon>
        <taxon>Bacillati</taxon>
        <taxon>Actinomycetota</taxon>
        <taxon>Actinomycetes</taxon>
        <taxon>Mycobacteriales</taxon>
        <taxon>Mycobacteriaceae</taxon>
        <taxon>Mycolicibacterium</taxon>
    </lineage>
</organism>
<reference evidence="2" key="1">
    <citation type="submission" date="2018-05" db="EMBL/GenBank/DDBJ databases">
        <authorList>
            <person name="Deangelis K."/>
            <person name="Huntemann M."/>
            <person name="Clum A."/>
            <person name="Pillay M."/>
            <person name="Palaniappan K."/>
            <person name="Varghese N."/>
            <person name="Mikhailova N."/>
            <person name="Stamatis D."/>
            <person name="Reddy T."/>
            <person name="Daum C."/>
            <person name="Shapiro N."/>
            <person name="Ivanova N."/>
            <person name="Kyrpides N."/>
            <person name="Woyke T."/>
        </authorList>
    </citation>
    <scope>NUCLEOTIDE SEQUENCE [LARGE SCALE GENOMIC DNA]</scope>
    <source>
        <strain evidence="2">GAS496</strain>
    </source>
</reference>
<dbReference type="Gene3D" id="3.30.559.30">
    <property type="entry name" value="Nonribosomal peptide synthetase, condensation domain"/>
    <property type="match status" value="1"/>
</dbReference>
<dbReference type="SUPFAM" id="SSF52777">
    <property type="entry name" value="CoA-dependent acyltransferases"/>
    <property type="match status" value="1"/>
</dbReference>
<evidence type="ECO:0000313" key="1">
    <source>
        <dbReference type="EMBL" id="PXX09893.1"/>
    </source>
</evidence>
<protein>
    <submittedName>
        <fullName evidence="1">Uncharacterized protein</fullName>
    </submittedName>
</protein>
<accession>A0A318HNN2</accession>
<gene>
    <name evidence="1" type="ORF">C8E89_105247</name>
</gene>
<proteinExistence type="predicted"/>
<dbReference type="AlphaFoldDB" id="A0A318HNN2"/>